<dbReference type="GO" id="GO:0017108">
    <property type="term" value="F:5'-flap endonuclease activity"/>
    <property type="evidence" value="ECO:0007669"/>
    <property type="project" value="UniProtKB-UniRule"/>
</dbReference>
<keyword evidence="4 16" id="KW-0479">Metal-binding</keyword>
<dbReference type="GO" id="GO:0003677">
    <property type="term" value="F:DNA binding"/>
    <property type="evidence" value="ECO:0007669"/>
    <property type="project" value="UniProtKB-UniRule"/>
</dbReference>
<feature type="compositionally biased region" description="Basic and acidic residues" evidence="17">
    <location>
        <begin position="289"/>
        <end position="298"/>
    </location>
</feature>
<keyword evidence="6 16" id="KW-0227">DNA damage</keyword>
<feature type="domain" description="5'-3' exonuclease" evidence="18">
    <location>
        <begin position="29"/>
        <end position="294"/>
    </location>
</feature>
<sequence>MGILGLSRLIADVCPEAIKEVEISSFFGRRVAIDASMSIYQFLIAIRNNYEVMTNSEGETTSHLVGLFYRTCKLLECGIKPIYVFDGKAPQLKADELAKRKERRDEASKKLEEAETAEDIGKFSKRLVRVTRQHNEDCKKLLTLMGLPIICAPSEAEAQCAQLCKEGLVYAVATEDMDGLTFGAPKLIRNLSAGGSAENCKEYTLSKVLQGLELDQSQFIDLCILMGCDYCNSIKGVGGKKGLELIKKYGSIEKILKEKFNVTEFIDADISYEERKRNLENDSENGDMGDVKNEEHSENGSQSIEEDEVERKSEMTTQDKNMNENDEEEDSNEVGNEVEEKEEAKEANVGAKKTAGKSKKKSSNQGVVVPENWLFKGARKLFIEPSVIKGEIKDSDLKIKEVDEEGLIEFLCKQHGFNEDRIRSAIKRIKAAKGKSNQTRIDTFFAAKPVTNSQPKPSTNKRSSNGKVSSSKRGRRPK</sequence>
<proteinExistence type="inferred from homology"/>
<dbReference type="SMART" id="SM00475">
    <property type="entry name" value="53EXOc"/>
    <property type="match status" value="1"/>
</dbReference>
<comment type="subcellular location">
    <subcellularLocation>
        <location evidence="16">Nucleus</location>
        <location evidence="16">Nucleolus</location>
    </subcellularLocation>
    <subcellularLocation>
        <location evidence="16">Nucleus</location>
        <location evidence="16">Nucleoplasm</location>
    </subcellularLocation>
    <subcellularLocation>
        <location evidence="16">Mitochondrion</location>
    </subcellularLocation>
    <text evidence="16">Resides mostly in the nucleoli and relocalizes to the nucleoplasm upon DNA damage.</text>
</comment>
<dbReference type="SMART" id="SM00484">
    <property type="entry name" value="XPGI"/>
    <property type="match status" value="1"/>
</dbReference>
<evidence type="ECO:0000256" key="9">
    <source>
        <dbReference type="ARBA" id="ARBA00022842"/>
    </source>
</evidence>
<reference evidence="22 23" key="1">
    <citation type="journal article" date="2018" name="Gigascience">
        <title>Genomes of trombidid mites reveal novel predicted allergens and laterally-transferred genes associated with secondary metabolism.</title>
        <authorList>
            <person name="Dong X."/>
            <person name="Chaisiri K."/>
            <person name="Xia D."/>
            <person name="Armstrong S.D."/>
            <person name="Fang Y."/>
            <person name="Donnelly M.J."/>
            <person name="Kadowaki T."/>
            <person name="McGarry J.W."/>
            <person name="Darby A.C."/>
            <person name="Makepeace B.L."/>
        </authorList>
    </citation>
    <scope>NUCLEOTIDE SEQUENCE [LARGE SCALE GENOMIC DNA]</scope>
    <source>
        <strain evidence="22">UoL-WK</strain>
    </source>
</reference>
<dbReference type="InterPro" id="IPR023426">
    <property type="entry name" value="Flap_endonuc"/>
</dbReference>
<dbReference type="EMBL" id="NCKU01003450">
    <property type="protein sequence ID" value="RWS07484.1"/>
    <property type="molecule type" value="Genomic_DNA"/>
</dbReference>
<evidence type="ECO:0000256" key="5">
    <source>
        <dbReference type="ARBA" id="ARBA00022759"/>
    </source>
</evidence>
<dbReference type="Pfam" id="PF00867">
    <property type="entry name" value="XPG_I"/>
    <property type="match status" value="1"/>
</dbReference>
<dbReference type="InterPro" id="IPR002421">
    <property type="entry name" value="5-3_exonuclease"/>
</dbReference>
<dbReference type="FunFam" id="1.10.150.20:FF:000009">
    <property type="entry name" value="Flap endonuclease 1"/>
    <property type="match status" value="1"/>
</dbReference>
<dbReference type="AlphaFoldDB" id="A0A3S3SPM2"/>
<evidence type="ECO:0000256" key="15">
    <source>
        <dbReference type="ARBA" id="ARBA00063178"/>
    </source>
</evidence>
<evidence type="ECO:0000256" key="14">
    <source>
        <dbReference type="ARBA" id="ARBA00034726"/>
    </source>
</evidence>
<dbReference type="InterPro" id="IPR008918">
    <property type="entry name" value="HhH2"/>
</dbReference>
<feature type="region of interest" description="Disordered" evidence="17">
    <location>
        <begin position="433"/>
        <end position="478"/>
    </location>
</feature>
<evidence type="ECO:0000256" key="3">
    <source>
        <dbReference type="ARBA" id="ARBA00022722"/>
    </source>
</evidence>
<dbReference type="SUPFAM" id="SSF88723">
    <property type="entry name" value="PIN domain-like"/>
    <property type="match status" value="1"/>
</dbReference>
<keyword evidence="11 16" id="KW-0234">DNA repair</keyword>
<dbReference type="Pfam" id="PF00752">
    <property type="entry name" value="XPG_N"/>
    <property type="match status" value="1"/>
</dbReference>
<dbReference type="InterPro" id="IPR006084">
    <property type="entry name" value="XPG/Rad2"/>
</dbReference>
<dbReference type="SMART" id="SM00485">
    <property type="entry name" value="XPGN"/>
    <property type="match status" value="1"/>
</dbReference>
<dbReference type="InterPro" id="IPR006085">
    <property type="entry name" value="XPG_DNA_repair_N"/>
</dbReference>
<comment type="caution">
    <text evidence="22">The sequence shown here is derived from an EMBL/GenBank/DDBJ whole genome shotgun (WGS) entry which is preliminary data.</text>
</comment>
<comment type="subunit">
    <text evidence="15">Interacts with PCNA1 and PCNA2. Three molecules of FEN1 bind to one PCNA trimer with each molecule binding to one PCNA monomer. PCNA stimulates the nuclease activity without altering cleavage specificity.</text>
</comment>
<feature type="compositionally biased region" description="Polar residues" evidence="17">
    <location>
        <begin position="450"/>
        <end position="469"/>
    </location>
</feature>
<dbReference type="Proteomes" id="UP000285301">
    <property type="component" value="Unassembled WGS sequence"/>
</dbReference>
<dbReference type="GO" id="GO:0000287">
    <property type="term" value="F:magnesium ion binding"/>
    <property type="evidence" value="ECO:0007669"/>
    <property type="project" value="UniProtKB-UniRule"/>
</dbReference>
<dbReference type="GO" id="GO:0005654">
    <property type="term" value="C:nucleoplasm"/>
    <property type="evidence" value="ECO:0007669"/>
    <property type="project" value="UniProtKB-SubCell"/>
</dbReference>
<keyword evidence="12 16" id="KW-0539">Nucleus</keyword>
<comment type="similarity">
    <text evidence="14 16">Belongs to the XPG/RAD2 endonuclease family. FEN1 subfamily.</text>
</comment>
<evidence type="ECO:0000256" key="12">
    <source>
        <dbReference type="ARBA" id="ARBA00023242"/>
    </source>
</evidence>
<evidence type="ECO:0000256" key="2">
    <source>
        <dbReference type="ARBA" id="ARBA00022705"/>
    </source>
</evidence>
<evidence type="ECO:0000256" key="8">
    <source>
        <dbReference type="ARBA" id="ARBA00022839"/>
    </source>
</evidence>
<evidence type="ECO:0000256" key="7">
    <source>
        <dbReference type="ARBA" id="ARBA00022801"/>
    </source>
</evidence>
<dbReference type="GO" id="GO:0008409">
    <property type="term" value="F:5'-3' exonuclease activity"/>
    <property type="evidence" value="ECO:0007669"/>
    <property type="project" value="UniProtKB-UniRule"/>
</dbReference>
<dbReference type="HAMAP" id="MF_00614">
    <property type="entry name" value="Fen"/>
    <property type="match status" value="1"/>
</dbReference>
<evidence type="ECO:0000259" key="20">
    <source>
        <dbReference type="SMART" id="SM00485"/>
    </source>
</evidence>
<accession>A0A3S3SPM2</accession>
<dbReference type="OrthoDB" id="1937206at2759"/>
<dbReference type="EMBL" id="NCKU01000113">
    <property type="protein sequence ID" value="RWS17158.1"/>
    <property type="molecule type" value="Genomic_DNA"/>
</dbReference>
<dbReference type="PANTHER" id="PTHR11081">
    <property type="entry name" value="FLAP ENDONUCLEASE FAMILY MEMBER"/>
    <property type="match status" value="1"/>
</dbReference>
<dbReference type="GO" id="GO:0043137">
    <property type="term" value="P:DNA replication, removal of RNA primer"/>
    <property type="evidence" value="ECO:0007669"/>
    <property type="project" value="UniProtKB-UniRule"/>
</dbReference>
<dbReference type="PROSITE" id="PS00841">
    <property type="entry name" value="XPG_1"/>
    <property type="match status" value="1"/>
</dbReference>
<name>A0A3S3SPM2_9ACAR</name>
<dbReference type="Gene3D" id="3.40.50.1010">
    <property type="entry name" value="5'-nuclease"/>
    <property type="match status" value="1"/>
</dbReference>
<dbReference type="GO" id="GO:0006284">
    <property type="term" value="P:base-excision repair"/>
    <property type="evidence" value="ECO:0007669"/>
    <property type="project" value="UniProtKB-UniRule"/>
</dbReference>
<evidence type="ECO:0000256" key="11">
    <source>
        <dbReference type="ARBA" id="ARBA00023204"/>
    </source>
</evidence>
<dbReference type="PANTHER" id="PTHR11081:SF9">
    <property type="entry name" value="FLAP ENDONUCLEASE 1"/>
    <property type="match status" value="1"/>
</dbReference>
<reference evidence="22" key="2">
    <citation type="submission" date="2018-11" db="EMBL/GenBank/DDBJ databases">
        <title>Trombidioid mite genomics.</title>
        <authorList>
            <person name="Dong X."/>
        </authorList>
    </citation>
    <scope>NUCLEOTIDE SEQUENCE</scope>
    <source>
        <strain evidence="22">UoL-WK</strain>
    </source>
</reference>
<dbReference type="EC" id="3.1.-.-" evidence="16"/>
<evidence type="ECO:0000256" key="1">
    <source>
        <dbReference type="ARBA" id="ARBA00022553"/>
    </source>
</evidence>
<keyword evidence="1 16" id="KW-0597">Phosphoprotein</keyword>
<keyword evidence="7 16" id="KW-0378">Hydrolase</keyword>
<comment type="function">
    <text evidence="13 16">Structure-specific nuclease with 5'-flap endonuclease and 5'-3' exonuclease activities involved in DNA replication and repair. During DNA replication, cleaves the 5'-overhanging flap structure that is generated by displacement synthesis when DNA polymerase encounters the 5'-end of a downstream Okazaki fragment. It enters the flap from the 5'-end and then tracks to cleave the flap base, leaving a nick for ligation. Also involved in the long patch base excision repair (LP-BER) pathway, by cleaving within the apurinic/apyrimidinic (AP) site-terminated flap. Acts as a genome stabilization factor that prevents flaps from equilibrating into structures that lead to duplications and deletions. Also possesses 5'-3' exonuclease activity on nicked or gapped double-stranded DNA, and exhibits RNase H activity. Also involved in replication and repair of rDNA and in repairing mitochondrial DNA.</text>
</comment>
<evidence type="ECO:0000256" key="10">
    <source>
        <dbReference type="ARBA" id="ARBA00023128"/>
    </source>
</evidence>
<dbReference type="InterPro" id="IPR019974">
    <property type="entry name" value="XPG_CS"/>
</dbReference>
<dbReference type="InterPro" id="IPR029060">
    <property type="entry name" value="PIN-like_dom_sf"/>
</dbReference>
<dbReference type="InterPro" id="IPR036279">
    <property type="entry name" value="5-3_exonuclease_C_sf"/>
</dbReference>
<evidence type="ECO:0000256" key="6">
    <source>
        <dbReference type="ARBA" id="ARBA00022763"/>
    </source>
</evidence>
<evidence type="ECO:0000313" key="21">
    <source>
        <dbReference type="EMBL" id="RWS07484.1"/>
    </source>
</evidence>
<evidence type="ECO:0000256" key="4">
    <source>
        <dbReference type="ARBA" id="ARBA00022723"/>
    </source>
</evidence>
<evidence type="ECO:0000313" key="22">
    <source>
        <dbReference type="EMBL" id="RWS17158.1"/>
    </source>
</evidence>
<keyword evidence="10 16" id="KW-0496">Mitochondrion</keyword>
<dbReference type="GO" id="GO:0005730">
    <property type="term" value="C:nucleolus"/>
    <property type="evidence" value="ECO:0007669"/>
    <property type="project" value="UniProtKB-SubCell"/>
</dbReference>
<keyword evidence="23" id="KW-1185">Reference proteome</keyword>
<evidence type="ECO:0000259" key="19">
    <source>
        <dbReference type="SMART" id="SM00484"/>
    </source>
</evidence>
<gene>
    <name evidence="16" type="primary">Fen1</name>
    <name evidence="21" type="ORF">B4U79_10254</name>
    <name evidence="22" type="ORF">B4U79_11489</name>
</gene>
<evidence type="ECO:0000259" key="18">
    <source>
        <dbReference type="SMART" id="SM00475"/>
    </source>
</evidence>
<dbReference type="STRING" id="1965070.A0A3S3SPM2"/>
<evidence type="ECO:0000313" key="23">
    <source>
        <dbReference type="Proteomes" id="UP000285301"/>
    </source>
</evidence>
<dbReference type="FunFam" id="3.40.50.1010:FF:000016">
    <property type="entry name" value="Flap endonuclease 1"/>
    <property type="match status" value="1"/>
</dbReference>
<feature type="domain" description="XPG-I" evidence="19">
    <location>
        <begin position="143"/>
        <end position="214"/>
    </location>
</feature>
<dbReference type="SUPFAM" id="SSF47807">
    <property type="entry name" value="5' to 3' exonuclease, C-terminal subdomain"/>
    <property type="match status" value="1"/>
</dbReference>
<evidence type="ECO:0000256" key="16">
    <source>
        <dbReference type="HAMAP-Rule" id="MF_03140"/>
    </source>
</evidence>
<dbReference type="InterPro" id="IPR006086">
    <property type="entry name" value="XPG-I_dom"/>
</dbReference>
<keyword evidence="9 16" id="KW-0460">Magnesium</keyword>
<organism evidence="22 23">
    <name type="scientific">Dinothrombium tinctorium</name>
    <dbReference type="NCBI Taxonomy" id="1965070"/>
    <lineage>
        <taxon>Eukaryota</taxon>
        <taxon>Metazoa</taxon>
        <taxon>Ecdysozoa</taxon>
        <taxon>Arthropoda</taxon>
        <taxon>Chelicerata</taxon>
        <taxon>Arachnida</taxon>
        <taxon>Acari</taxon>
        <taxon>Acariformes</taxon>
        <taxon>Trombidiformes</taxon>
        <taxon>Prostigmata</taxon>
        <taxon>Anystina</taxon>
        <taxon>Parasitengona</taxon>
        <taxon>Trombidioidea</taxon>
        <taxon>Trombidiidae</taxon>
        <taxon>Dinothrombium</taxon>
    </lineage>
</organism>
<feature type="domain" description="XPG N-terminal" evidence="20">
    <location>
        <begin position="1"/>
        <end position="107"/>
    </location>
</feature>
<dbReference type="SMART" id="SM00279">
    <property type="entry name" value="HhH2"/>
    <property type="match status" value="1"/>
</dbReference>
<dbReference type="PRINTS" id="PR00853">
    <property type="entry name" value="XPGRADSUPER"/>
</dbReference>
<evidence type="ECO:0000256" key="17">
    <source>
        <dbReference type="SAM" id="MobiDB-lite"/>
    </source>
</evidence>
<keyword evidence="5 16" id="KW-0255">Endonuclease</keyword>
<feature type="compositionally biased region" description="Acidic residues" evidence="17">
    <location>
        <begin position="324"/>
        <end position="341"/>
    </location>
</feature>
<keyword evidence="2 16" id="KW-0235">DNA replication</keyword>
<comment type="cofactor">
    <cofactor evidence="16">
        <name>Mg(2+)</name>
        <dbReference type="ChEBI" id="CHEBI:18420"/>
    </cofactor>
    <text evidence="16">Binds 2 magnesium ions per subunit. They probably participate in the reaction catalyzed by the enzyme. May bind an additional third magnesium ion after substrate binding.</text>
</comment>
<feature type="region of interest" description="Disordered" evidence="17">
    <location>
        <begin position="277"/>
        <end position="365"/>
    </location>
</feature>
<dbReference type="GO" id="GO:0005739">
    <property type="term" value="C:mitochondrion"/>
    <property type="evidence" value="ECO:0007669"/>
    <property type="project" value="UniProtKB-SubCell"/>
</dbReference>
<keyword evidence="8 16" id="KW-0269">Exonuclease</keyword>
<keyword evidence="3 16" id="KW-0540">Nuclease</keyword>
<dbReference type="Gene3D" id="1.10.150.20">
    <property type="entry name" value="5' to 3' exonuclease, C-terminal subdomain"/>
    <property type="match status" value="1"/>
</dbReference>
<protein>
    <recommendedName>
        <fullName evidence="16">Flap endonuclease 1</fullName>
        <shortName evidence="16">FEN-1</shortName>
        <ecNumber evidence="16">3.1.-.-</ecNumber>
    </recommendedName>
    <alternativeName>
        <fullName evidence="16">Flap structure-specific endonuclease 1</fullName>
    </alternativeName>
</protein>
<dbReference type="CDD" id="cd09867">
    <property type="entry name" value="PIN_FEN1"/>
    <property type="match status" value="1"/>
</dbReference>
<evidence type="ECO:0000256" key="13">
    <source>
        <dbReference type="ARBA" id="ARBA00029382"/>
    </source>
</evidence>